<dbReference type="FunFam" id="3.90.1150.80:FF:000001">
    <property type="entry name" value="Chromosome segregation protein (Pcs1)"/>
    <property type="match status" value="1"/>
</dbReference>
<feature type="coiled-coil region" evidence="1">
    <location>
        <begin position="332"/>
        <end position="366"/>
    </location>
</feature>
<dbReference type="InterPro" id="IPR040349">
    <property type="entry name" value="Csm1/Pcs1"/>
</dbReference>
<evidence type="ECO:0000259" key="3">
    <source>
        <dbReference type="Pfam" id="PF12539"/>
    </source>
</evidence>
<dbReference type="Pfam" id="PF12539">
    <property type="entry name" value="Csm1"/>
    <property type="match status" value="1"/>
</dbReference>
<evidence type="ECO:0000256" key="2">
    <source>
        <dbReference type="SAM" id="MobiDB-lite"/>
    </source>
</evidence>
<evidence type="ECO:0000313" key="5">
    <source>
        <dbReference type="Proteomes" id="UP000177798"/>
    </source>
</evidence>
<feature type="domain" description="Monopolin complex subunit Csm1/Pcs1 C-terminal" evidence="3">
    <location>
        <begin position="411"/>
        <end position="496"/>
    </location>
</feature>
<feature type="compositionally biased region" description="Basic residues" evidence="2">
    <location>
        <begin position="53"/>
        <end position="63"/>
    </location>
</feature>
<dbReference type="PANTHER" id="PTHR28006">
    <property type="entry name" value="MONOPOLIN COMPLEX SUBUNIT CSM1"/>
    <property type="match status" value="1"/>
</dbReference>
<keyword evidence="1" id="KW-0175">Coiled coil</keyword>
<dbReference type="OrthoDB" id="2431049at2759"/>
<feature type="compositionally biased region" description="Basic and acidic residues" evidence="2">
    <location>
        <begin position="220"/>
        <end position="234"/>
    </location>
</feature>
<dbReference type="AlphaFoldDB" id="A0A1D9PRY0"/>
<dbReference type="VEuPathDB" id="FungiDB:sscle_01g002610"/>
<sequence length="526" mass="57925">MSKYKNSTLAGLIESDSEDDHLVEHNMAKKQLEDSAVTKKVRGRPKAAPSKVTKTKAPARRTSGRLNEKPTPEPSTQAKRGKRNVLVDKTNGSKSAEKEMEQIDETGDVTMEDAASGDELDAEVIAVKESKAKDAKKPATARGRTAKTVAPEPDVAEETVAPVGKKGRPGRKGKGKAQEEPAPEQQSPEKVIQETQVPEVEMETEVDIEEYSILENSIPEVKRKESRPYNESRRRQMSVSRHRAGSASDTERNEPAVRRRLGELTKKLENVEGKYQDLREVGVKEAEKTFDRYKKAAEEKTKTSDELIASLKANLATQTSLAKETRSLKKTIESQDALVTNLQAQINQLELALSEAQVENKTLSTKLAASRKITASYESANVKVPGSAIKANGGMRMIGSQEAAQAAQAAQLKEDLYSDLTGLIIRGVKREAEEDVFDCIQTGRNGTLHFKLGVENEKMANGDADCRYTPLLDPSRDKPLLELLPDYLVDEIEFPRPQAARFYARITRALTEKPASMGGPVDESDE</sequence>
<proteinExistence type="predicted"/>
<reference evidence="5" key="1">
    <citation type="journal article" date="2017" name="Genome Biol. Evol.">
        <title>The complete genome sequence of the phytopathogenic fungus Sclerotinia sclerotiorum reveals insights into the genome architecture of broad host range pathogens.</title>
        <authorList>
            <person name="Derbyshire M."/>
            <person name="Denton-Giles M."/>
            <person name="Hegedus D."/>
            <person name="Seifbarghy S."/>
            <person name="Rollins J."/>
            <person name="van Kan J."/>
            <person name="Seidl M.F."/>
            <person name="Faino L."/>
            <person name="Mbengue M."/>
            <person name="Navaud O."/>
            <person name="Raffaele S."/>
            <person name="Hammond-Kosack K."/>
            <person name="Heard S."/>
            <person name="Oliver R."/>
        </authorList>
    </citation>
    <scope>NUCLEOTIDE SEQUENCE [LARGE SCALE GENOMIC DNA]</scope>
    <source>
        <strain evidence="5">ATCC 18683 / 1980 / Ss-1</strain>
    </source>
</reference>
<accession>A0A1D9PRY0</accession>
<feature type="compositionally biased region" description="Basic and acidic residues" evidence="2">
    <location>
        <begin position="128"/>
        <end position="137"/>
    </location>
</feature>
<protein>
    <recommendedName>
        <fullName evidence="3">Monopolin complex subunit Csm1/Pcs1 C-terminal domain-containing protein</fullName>
    </recommendedName>
</protein>
<evidence type="ECO:0000313" key="4">
    <source>
        <dbReference type="EMBL" id="APA05491.1"/>
    </source>
</evidence>
<dbReference type="InterPro" id="IPR020981">
    <property type="entry name" value="Csm1/Pcs1_C"/>
</dbReference>
<feature type="coiled-coil region" evidence="1">
    <location>
        <begin position="261"/>
        <end position="303"/>
    </location>
</feature>
<feature type="region of interest" description="Disordered" evidence="2">
    <location>
        <begin position="1"/>
        <end position="106"/>
    </location>
</feature>
<dbReference type="InterPro" id="IPR038608">
    <property type="entry name" value="Csm1/Pcs1_C_sf"/>
</dbReference>
<name>A0A1D9PRY0_SCLS1</name>
<gene>
    <name evidence="4" type="ORF">sscle_01g002610</name>
</gene>
<feature type="compositionally biased region" description="Acidic residues" evidence="2">
    <location>
        <begin position="200"/>
        <end position="212"/>
    </location>
</feature>
<organism evidence="4 5">
    <name type="scientific">Sclerotinia sclerotiorum (strain ATCC 18683 / 1980 / Ss-1)</name>
    <name type="common">White mold</name>
    <name type="synonym">Whetzelinia sclerotiorum</name>
    <dbReference type="NCBI Taxonomy" id="665079"/>
    <lineage>
        <taxon>Eukaryota</taxon>
        <taxon>Fungi</taxon>
        <taxon>Dikarya</taxon>
        <taxon>Ascomycota</taxon>
        <taxon>Pezizomycotina</taxon>
        <taxon>Leotiomycetes</taxon>
        <taxon>Helotiales</taxon>
        <taxon>Sclerotiniaceae</taxon>
        <taxon>Sclerotinia</taxon>
    </lineage>
</organism>
<dbReference type="Proteomes" id="UP000177798">
    <property type="component" value="Chromosome 1"/>
</dbReference>
<feature type="compositionally biased region" description="Basic residues" evidence="2">
    <location>
        <begin position="165"/>
        <end position="175"/>
    </location>
</feature>
<feature type="region of interest" description="Disordered" evidence="2">
    <location>
        <begin position="128"/>
        <end position="254"/>
    </location>
</feature>
<feature type="compositionally biased region" description="Basic and acidic residues" evidence="2">
    <location>
        <begin position="20"/>
        <end position="37"/>
    </location>
</feature>
<dbReference type="Gene3D" id="3.90.1150.80">
    <property type="match status" value="1"/>
</dbReference>
<dbReference type="GO" id="GO:0033551">
    <property type="term" value="C:monopolin complex"/>
    <property type="evidence" value="ECO:0007669"/>
    <property type="project" value="InterPro"/>
</dbReference>
<dbReference type="EMBL" id="CP017814">
    <property type="protein sequence ID" value="APA05491.1"/>
    <property type="molecule type" value="Genomic_DNA"/>
</dbReference>
<dbReference type="PANTHER" id="PTHR28006:SF1">
    <property type="entry name" value="MONOPOLIN COMPLEX SUBUNIT CSM1"/>
    <property type="match status" value="1"/>
</dbReference>
<evidence type="ECO:0000256" key="1">
    <source>
        <dbReference type="SAM" id="Coils"/>
    </source>
</evidence>
<dbReference type="CDD" id="cd23787">
    <property type="entry name" value="RWD_CSM1"/>
    <property type="match status" value="1"/>
</dbReference>